<keyword evidence="8" id="KW-1185">Reference proteome</keyword>
<sequence>MVFVLLYLLLVVVLLPAVVLFALQQEIKQQDTTAHVGGLFVILALPISMWEIVQHMIYYSRPSLQKHIIRILWMVPIYALNGWVGLVFPNQGIYVDCARECYEAYVIYNFLVYLLNYLNAEMDLEINLSLKPQVKHTFPLCWLPDWRMGRELVYCCKHGILQYTLIRPLTTAIAFICELKGVYGEGQFKANVAFPYVIAANNLSQFMAMYCLVLFYRANKEELRPMKPIGKFLCIKAVVFFSFL</sequence>
<evidence type="ECO:0000256" key="5">
    <source>
        <dbReference type="SAM" id="Phobius"/>
    </source>
</evidence>
<reference evidence="7 8" key="1">
    <citation type="submission" date="2024-07" db="EMBL/GenBank/DDBJ databases">
        <title>Chromosome-level genome assembly of the water stick insect Ranatra chinensis (Heteroptera: Nepidae).</title>
        <authorList>
            <person name="Liu X."/>
        </authorList>
    </citation>
    <scope>NUCLEOTIDE SEQUENCE [LARGE SCALE GENOMIC DNA]</scope>
    <source>
        <strain evidence="7">Cailab_2021Rc</strain>
        <tissue evidence="7">Muscle</tissue>
    </source>
</reference>
<evidence type="ECO:0000256" key="1">
    <source>
        <dbReference type="ARBA" id="ARBA00004141"/>
    </source>
</evidence>
<comment type="caution">
    <text evidence="7">The sequence shown here is derived from an EMBL/GenBank/DDBJ whole genome shotgun (WGS) entry which is preliminary data.</text>
</comment>
<feature type="transmembrane region" description="Helical" evidence="5">
    <location>
        <begin position="193"/>
        <end position="216"/>
    </location>
</feature>
<keyword evidence="6" id="KW-0732">Signal</keyword>
<comment type="subcellular location">
    <subcellularLocation>
        <location evidence="1">Membrane</location>
        <topology evidence="1">Multi-pass membrane protein</topology>
    </subcellularLocation>
</comment>
<feature type="transmembrane region" description="Helical" evidence="5">
    <location>
        <begin position="32"/>
        <end position="50"/>
    </location>
</feature>
<name>A0ABD0YEB2_9HEMI</name>
<dbReference type="SMART" id="SM01417">
    <property type="entry name" value="Solute_trans_a"/>
    <property type="match status" value="1"/>
</dbReference>
<accession>A0ABD0YEB2</accession>
<proteinExistence type="predicted"/>
<evidence type="ECO:0000256" key="6">
    <source>
        <dbReference type="SAM" id="SignalP"/>
    </source>
</evidence>
<evidence type="ECO:0000256" key="2">
    <source>
        <dbReference type="ARBA" id="ARBA00022692"/>
    </source>
</evidence>
<organism evidence="7 8">
    <name type="scientific">Ranatra chinensis</name>
    <dbReference type="NCBI Taxonomy" id="642074"/>
    <lineage>
        <taxon>Eukaryota</taxon>
        <taxon>Metazoa</taxon>
        <taxon>Ecdysozoa</taxon>
        <taxon>Arthropoda</taxon>
        <taxon>Hexapoda</taxon>
        <taxon>Insecta</taxon>
        <taxon>Pterygota</taxon>
        <taxon>Neoptera</taxon>
        <taxon>Paraneoptera</taxon>
        <taxon>Hemiptera</taxon>
        <taxon>Heteroptera</taxon>
        <taxon>Panheteroptera</taxon>
        <taxon>Nepomorpha</taxon>
        <taxon>Nepidae</taxon>
        <taxon>Ranatrinae</taxon>
        <taxon>Ranatra</taxon>
    </lineage>
</organism>
<dbReference type="InterPro" id="IPR005178">
    <property type="entry name" value="Ostalpha/TMEM184C"/>
</dbReference>
<dbReference type="Pfam" id="PF03619">
    <property type="entry name" value="Solute_trans_a"/>
    <property type="match status" value="1"/>
</dbReference>
<keyword evidence="2 5" id="KW-0812">Transmembrane</keyword>
<evidence type="ECO:0000313" key="8">
    <source>
        <dbReference type="Proteomes" id="UP001558652"/>
    </source>
</evidence>
<gene>
    <name evidence="7" type="ORF">AAG570_012595</name>
</gene>
<protein>
    <recommendedName>
        <fullName evidence="9">Transmembrane protein 184C</fullName>
    </recommendedName>
</protein>
<feature type="transmembrane region" description="Helical" evidence="5">
    <location>
        <begin position="71"/>
        <end position="88"/>
    </location>
</feature>
<dbReference type="EMBL" id="JBFDAA010000008">
    <property type="protein sequence ID" value="KAL1129650.1"/>
    <property type="molecule type" value="Genomic_DNA"/>
</dbReference>
<evidence type="ECO:0000256" key="4">
    <source>
        <dbReference type="ARBA" id="ARBA00023136"/>
    </source>
</evidence>
<evidence type="ECO:0000313" key="7">
    <source>
        <dbReference type="EMBL" id="KAL1129650.1"/>
    </source>
</evidence>
<feature type="chain" id="PRO_5044802699" description="Transmembrane protein 184C" evidence="6">
    <location>
        <begin position="25"/>
        <end position="244"/>
    </location>
</feature>
<keyword evidence="4 5" id="KW-0472">Membrane</keyword>
<dbReference type="PANTHER" id="PTHR23423">
    <property type="entry name" value="ORGANIC SOLUTE TRANSPORTER-RELATED"/>
    <property type="match status" value="1"/>
</dbReference>
<feature type="signal peptide" evidence="6">
    <location>
        <begin position="1"/>
        <end position="24"/>
    </location>
</feature>
<evidence type="ECO:0008006" key="9">
    <source>
        <dbReference type="Google" id="ProtNLM"/>
    </source>
</evidence>
<dbReference type="Proteomes" id="UP001558652">
    <property type="component" value="Unassembled WGS sequence"/>
</dbReference>
<keyword evidence="3 5" id="KW-1133">Transmembrane helix</keyword>
<dbReference type="GO" id="GO:0016020">
    <property type="term" value="C:membrane"/>
    <property type="evidence" value="ECO:0007669"/>
    <property type="project" value="UniProtKB-SubCell"/>
</dbReference>
<evidence type="ECO:0000256" key="3">
    <source>
        <dbReference type="ARBA" id="ARBA00022989"/>
    </source>
</evidence>
<dbReference type="AlphaFoldDB" id="A0ABD0YEB2"/>